<accession>A0A9D0ZUQ4</accession>
<evidence type="ECO:0000256" key="1">
    <source>
        <dbReference type="SAM" id="Coils"/>
    </source>
</evidence>
<comment type="caution">
    <text evidence="2">The sequence shown here is derived from an EMBL/GenBank/DDBJ whole genome shotgun (WGS) entry which is preliminary data.</text>
</comment>
<dbReference type="EMBL" id="DVFT01000082">
    <property type="protein sequence ID" value="HIQ96012.1"/>
    <property type="molecule type" value="Genomic_DNA"/>
</dbReference>
<reference evidence="2" key="1">
    <citation type="submission" date="2020-10" db="EMBL/GenBank/DDBJ databases">
        <authorList>
            <person name="Gilroy R."/>
        </authorList>
    </citation>
    <scope>NUCLEOTIDE SEQUENCE</scope>
    <source>
        <strain evidence="2">ChiSjej3B21-11622</strain>
    </source>
</reference>
<evidence type="ECO:0000313" key="2">
    <source>
        <dbReference type="EMBL" id="HIQ96012.1"/>
    </source>
</evidence>
<keyword evidence="1" id="KW-0175">Coiled coil</keyword>
<protein>
    <submittedName>
        <fullName evidence="2">Uncharacterized protein</fullName>
    </submittedName>
</protein>
<name>A0A9D0ZUQ4_9FIRM</name>
<dbReference type="Proteomes" id="UP000886886">
    <property type="component" value="Unassembled WGS sequence"/>
</dbReference>
<sequence length="143" mass="16201">MAQDIFDVKLCELDERIAKLHGRILSAEHSKHSQIRQEIQKLRRECAEMAASLGSRLKFSKANDLVLLSRAYGEIEGVIQRMEEDCQEEPADGGKDGCLAERKILFAEYALDFAIQAADRALLLSMEAIDAQMTQQEQERSFQ</sequence>
<proteinExistence type="predicted"/>
<organism evidence="2 3">
    <name type="scientific">Candidatus Limivivens merdigallinarum</name>
    <dbReference type="NCBI Taxonomy" id="2840859"/>
    <lineage>
        <taxon>Bacteria</taxon>
        <taxon>Bacillati</taxon>
        <taxon>Bacillota</taxon>
        <taxon>Clostridia</taxon>
        <taxon>Lachnospirales</taxon>
        <taxon>Lachnospiraceae</taxon>
        <taxon>Lachnospiraceae incertae sedis</taxon>
        <taxon>Candidatus Limivivens</taxon>
    </lineage>
</organism>
<reference evidence="2" key="2">
    <citation type="journal article" date="2021" name="PeerJ">
        <title>Extensive microbial diversity within the chicken gut microbiome revealed by metagenomics and culture.</title>
        <authorList>
            <person name="Gilroy R."/>
            <person name="Ravi A."/>
            <person name="Getino M."/>
            <person name="Pursley I."/>
            <person name="Horton D.L."/>
            <person name="Alikhan N.F."/>
            <person name="Baker D."/>
            <person name="Gharbi K."/>
            <person name="Hall N."/>
            <person name="Watson M."/>
            <person name="Adriaenssens E.M."/>
            <person name="Foster-Nyarko E."/>
            <person name="Jarju S."/>
            <person name="Secka A."/>
            <person name="Antonio M."/>
            <person name="Oren A."/>
            <person name="Chaudhuri R.R."/>
            <person name="La Ragione R."/>
            <person name="Hildebrand F."/>
            <person name="Pallen M.J."/>
        </authorList>
    </citation>
    <scope>NUCLEOTIDE SEQUENCE</scope>
    <source>
        <strain evidence="2">ChiSjej3B21-11622</strain>
    </source>
</reference>
<feature type="coiled-coil region" evidence="1">
    <location>
        <begin position="25"/>
        <end position="52"/>
    </location>
</feature>
<dbReference type="AlphaFoldDB" id="A0A9D0ZUQ4"/>
<evidence type="ECO:0000313" key="3">
    <source>
        <dbReference type="Proteomes" id="UP000886886"/>
    </source>
</evidence>
<gene>
    <name evidence="2" type="ORF">IAB26_05550</name>
</gene>